<sequence>MLVFFSLNCFSQVMSSRGPLYPMDPNGPEVEYWKEFTFFSCDANGKSIVDIQDPKYKRYELEFLISAPSGHGIFSFYHHRVEKQICELGKITEYSPAMRVIRVVGTNGKDLGNGMEIVQLDPEFLFLLEN</sequence>
<dbReference type="Proteomes" id="UP000183077">
    <property type="component" value="Unassembled WGS sequence"/>
</dbReference>
<dbReference type="AlphaFoldDB" id="A0A1H6XAP5"/>
<accession>A0A1H6XAP5</accession>
<evidence type="ECO:0000313" key="2">
    <source>
        <dbReference type="Proteomes" id="UP000183077"/>
    </source>
</evidence>
<proteinExistence type="predicted"/>
<evidence type="ECO:0000313" key="1">
    <source>
        <dbReference type="EMBL" id="SEJ25226.1"/>
    </source>
</evidence>
<dbReference type="EMBL" id="FNYS01000019">
    <property type="protein sequence ID" value="SEJ25226.1"/>
    <property type="molecule type" value="Genomic_DNA"/>
</dbReference>
<reference evidence="1 2" key="1">
    <citation type="submission" date="2016-10" db="EMBL/GenBank/DDBJ databases">
        <authorList>
            <person name="de Groot N.N."/>
        </authorList>
    </citation>
    <scope>NUCLEOTIDE SEQUENCE [LARGE SCALE GENOMIC DNA]</scope>
    <source>
        <strain evidence="1 2">DSM 23048</strain>
    </source>
</reference>
<gene>
    <name evidence="1" type="ORF">SAMN04488018_11954</name>
</gene>
<name>A0A1H6XAP5_9FLAO</name>
<organism evidence="1 2">
    <name type="scientific">Myroides marinus</name>
    <dbReference type="NCBI Taxonomy" id="703342"/>
    <lineage>
        <taxon>Bacteria</taxon>
        <taxon>Pseudomonadati</taxon>
        <taxon>Bacteroidota</taxon>
        <taxon>Flavobacteriia</taxon>
        <taxon>Flavobacteriales</taxon>
        <taxon>Flavobacteriaceae</taxon>
        <taxon>Myroides</taxon>
    </lineage>
</organism>
<protein>
    <submittedName>
        <fullName evidence="1">Uncharacterized protein</fullName>
    </submittedName>
</protein>